<keyword evidence="1" id="KW-0175">Coiled coil</keyword>
<keyword evidence="4" id="KW-1185">Reference proteome</keyword>
<dbReference type="Proteomes" id="UP001605036">
    <property type="component" value="Unassembled WGS sequence"/>
</dbReference>
<dbReference type="AlphaFoldDB" id="A0ABD1Y5N0"/>
<feature type="coiled-coil region" evidence="1">
    <location>
        <begin position="143"/>
        <end position="252"/>
    </location>
</feature>
<evidence type="ECO:0000313" key="4">
    <source>
        <dbReference type="Proteomes" id="UP001605036"/>
    </source>
</evidence>
<feature type="coiled-coil region" evidence="1">
    <location>
        <begin position="638"/>
        <end position="672"/>
    </location>
</feature>
<feature type="region of interest" description="Disordered" evidence="2">
    <location>
        <begin position="685"/>
        <end position="709"/>
    </location>
</feature>
<protein>
    <submittedName>
        <fullName evidence="3">Uncharacterized protein</fullName>
    </submittedName>
</protein>
<proteinExistence type="predicted"/>
<gene>
    <name evidence="3" type="ORF">R1flu_001227</name>
</gene>
<organism evidence="3 4">
    <name type="scientific">Riccia fluitans</name>
    <dbReference type="NCBI Taxonomy" id="41844"/>
    <lineage>
        <taxon>Eukaryota</taxon>
        <taxon>Viridiplantae</taxon>
        <taxon>Streptophyta</taxon>
        <taxon>Embryophyta</taxon>
        <taxon>Marchantiophyta</taxon>
        <taxon>Marchantiopsida</taxon>
        <taxon>Marchantiidae</taxon>
        <taxon>Marchantiales</taxon>
        <taxon>Ricciaceae</taxon>
        <taxon>Riccia</taxon>
    </lineage>
</organism>
<dbReference type="EMBL" id="JBHFFA010000006">
    <property type="protein sequence ID" value="KAL2621022.1"/>
    <property type="molecule type" value="Genomic_DNA"/>
</dbReference>
<reference evidence="3 4" key="1">
    <citation type="submission" date="2024-09" db="EMBL/GenBank/DDBJ databases">
        <title>Chromosome-scale assembly of Riccia fluitans.</title>
        <authorList>
            <person name="Paukszto L."/>
            <person name="Sawicki J."/>
            <person name="Karawczyk K."/>
            <person name="Piernik-Szablinska J."/>
            <person name="Szczecinska M."/>
            <person name="Mazdziarz M."/>
        </authorList>
    </citation>
    <scope>NUCLEOTIDE SEQUENCE [LARGE SCALE GENOMIC DNA]</scope>
    <source>
        <strain evidence="3">Rf_01</strain>
        <tissue evidence="3">Aerial parts of the thallus</tissue>
    </source>
</reference>
<feature type="coiled-coil region" evidence="1">
    <location>
        <begin position="402"/>
        <end position="560"/>
    </location>
</feature>
<evidence type="ECO:0000256" key="1">
    <source>
        <dbReference type="SAM" id="Coils"/>
    </source>
</evidence>
<sequence length="709" mass="82007">MERVGAILDELEKDQEELPLDMTVEEALNLQVADEEALEAVEKVAHVAQSSVRRLQQVVKEKDELIVVLQEAVSSAHKTALDQHENDQNDLGLLYQLLLNQEDRSVQAITDALQSVVSQQPFSGNSLAGQVARLFDQYLHEISIQHEQEIEDLQRSVAMLHNRCEELEESLDHEKRNAKSYLSAQLDEKEAVSLNKLKESKDLVEELKRQLNEKEEQLRVYDNTVQQLERLLEEEKERESNLSLEHERMCEETRRSLGQVSNVGQQLQKLKDQTSKIQKQEHEHEYQLRDLRDKVTGQKALIHKLSVQLATMRKKSKIVKLPTELKEAELDHEAQKQTQSLQDSIEKLTAQILLLEREPQEAKKENKDNSVISYSEDILVKDETRIPMGLVQPQRWNRLEDHDKLTRKVETLRRNLRVTRQEMQRREKDMSMSGATIDQLRQELRKSKELIEQLREKKRKMMDIVKKRPTDNVRLKGLLENIEMLEMENAVLKHEAMVQKNRRIATLEKELKRAQGLDLLVDGKQHSCSRAMKMSDEGTAEKVKKEMEDIVANKESMILELKFEADQATWKLAQVEKRFSILFGALECKKIEINSPVADTLLENIFSSDFRELSVPALTLLREKVLHQRGFSRSGSRERELQDLLDALIKVVEKLNAENEKLKQSCEDTVKHMVRNRKLRKVMHDKQNDTGKVAGSSENTLETGIVSGA</sequence>
<comment type="caution">
    <text evidence="3">The sequence shown here is derived from an EMBL/GenBank/DDBJ whole genome shotgun (WGS) entry which is preliminary data.</text>
</comment>
<name>A0ABD1Y5N0_9MARC</name>
<accession>A0ABD1Y5N0</accession>
<feature type="coiled-coil region" evidence="1">
    <location>
        <begin position="338"/>
        <end position="365"/>
    </location>
</feature>
<evidence type="ECO:0000313" key="3">
    <source>
        <dbReference type="EMBL" id="KAL2621022.1"/>
    </source>
</evidence>
<evidence type="ECO:0000256" key="2">
    <source>
        <dbReference type="SAM" id="MobiDB-lite"/>
    </source>
</evidence>